<evidence type="ECO:0000259" key="4">
    <source>
        <dbReference type="Pfam" id="PF00155"/>
    </source>
</evidence>
<evidence type="ECO:0000256" key="2">
    <source>
        <dbReference type="ARBA" id="ARBA00022576"/>
    </source>
</evidence>
<dbReference type="PANTHER" id="PTHR42832:SF3">
    <property type="entry name" value="L-GLUTAMINE--4-(METHYLSULFANYL)-2-OXOBUTANOATE AMINOTRANSFERASE"/>
    <property type="match status" value="1"/>
</dbReference>
<evidence type="ECO:0000256" key="3">
    <source>
        <dbReference type="ARBA" id="ARBA00022679"/>
    </source>
</evidence>
<dbReference type="InterPro" id="IPR015422">
    <property type="entry name" value="PyrdxlP-dep_Trfase_small"/>
</dbReference>
<dbReference type="PANTHER" id="PTHR42832">
    <property type="entry name" value="AMINO ACID AMINOTRANSFERASE"/>
    <property type="match status" value="1"/>
</dbReference>
<dbReference type="GO" id="GO:0008483">
    <property type="term" value="F:transaminase activity"/>
    <property type="evidence" value="ECO:0007669"/>
    <property type="project" value="UniProtKB-KW"/>
</dbReference>
<dbReference type="InterPro" id="IPR015424">
    <property type="entry name" value="PyrdxlP-dep_Trfase"/>
</dbReference>
<feature type="domain" description="Aminotransferase class I/classII large" evidence="4">
    <location>
        <begin position="30"/>
        <end position="286"/>
    </location>
</feature>
<evidence type="ECO:0000313" key="5">
    <source>
        <dbReference type="EMBL" id="MCQ4040521.1"/>
    </source>
</evidence>
<dbReference type="Gene3D" id="3.40.640.10">
    <property type="entry name" value="Type I PLP-dependent aspartate aminotransferase-like (Major domain)"/>
    <property type="match status" value="1"/>
</dbReference>
<organism evidence="5 6">
    <name type="scientific">Streptantibioticus rubrisoli</name>
    <dbReference type="NCBI Taxonomy" id="1387313"/>
    <lineage>
        <taxon>Bacteria</taxon>
        <taxon>Bacillati</taxon>
        <taxon>Actinomycetota</taxon>
        <taxon>Actinomycetes</taxon>
        <taxon>Kitasatosporales</taxon>
        <taxon>Streptomycetaceae</taxon>
        <taxon>Streptantibioticus</taxon>
    </lineage>
</organism>
<comment type="caution">
    <text evidence="5">The sequence shown here is derived from an EMBL/GenBank/DDBJ whole genome shotgun (WGS) entry which is preliminary data.</text>
</comment>
<dbReference type="Proteomes" id="UP001206206">
    <property type="component" value="Unassembled WGS sequence"/>
</dbReference>
<gene>
    <name evidence="5" type="ORF">NON19_00420</name>
</gene>
<name>A0ABT1P582_9ACTN</name>
<proteinExistence type="predicted"/>
<dbReference type="EMBL" id="JANFNH010000001">
    <property type="protein sequence ID" value="MCQ4040521.1"/>
    <property type="molecule type" value="Genomic_DNA"/>
</dbReference>
<keyword evidence="2 5" id="KW-0032">Aminotransferase</keyword>
<reference evidence="5 6" key="1">
    <citation type="submission" date="2022-06" db="EMBL/GenBank/DDBJ databases">
        <title>Draft genome sequence of type strain Streptomyces rubrisoli DSM 42083.</title>
        <authorList>
            <person name="Duangmal K."/>
            <person name="Klaysubun C."/>
        </authorList>
    </citation>
    <scope>NUCLEOTIDE SEQUENCE [LARGE SCALE GENOMIC DNA]</scope>
    <source>
        <strain evidence="5 6">DSM 42083</strain>
    </source>
</reference>
<sequence length="310" mass="32959">MRRFAVAVPLDSVAACAGSKEFISTLPLFVRDSTARALDRPERDTVLIPALGYPPYELGARLAGLRPYRVPVDERFRTRLDLVPPRITARALLLWVNSPANPTGVVEPLAPIAAWGRAHGVLVVSDEAYAEATWCGEPRTVLTHGLDGVLAVHSISKRSNAPGVRLGFYTGDPRVVAKLIRRRRVAGLMASDVSQRTGARLLTDDPHAAEQRARNARRIAELVAELNANGLSCTSPEGGLFVWAAVPGGDAAGFARAAAVHAGLVLAPGLAYGPAGRGHVRIAAVHDRPAIAPRFALLRRLLPALAAVAH</sequence>
<accession>A0ABT1P582</accession>
<dbReference type="InterPro" id="IPR004839">
    <property type="entry name" value="Aminotransferase_I/II_large"/>
</dbReference>
<dbReference type="Gene3D" id="3.90.1150.10">
    <property type="entry name" value="Aspartate Aminotransferase, domain 1"/>
    <property type="match status" value="1"/>
</dbReference>
<protein>
    <submittedName>
        <fullName evidence="5">Aminotransferase class I/II-fold pyridoxal phosphate-dependent enzyme</fullName>
    </submittedName>
</protein>
<dbReference type="Pfam" id="PF00155">
    <property type="entry name" value="Aminotran_1_2"/>
    <property type="match status" value="1"/>
</dbReference>
<dbReference type="SUPFAM" id="SSF53383">
    <property type="entry name" value="PLP-dependent transferases"/>
    <property type="match status" value="1"/>
</dbReference>
<evidence type="ECO:0000313" key="6">
    <source>
        <dbReference type="Proteomes" id="UP001206206"/>
    </source>
</evidence>
<dbReference type="InterPro" id="IPR015421">
    <property type="entry name" value="PyrdxlP-dep_Trfase_major"/>
</dbReference>
<dbReference type="CDD" id="cd00609">
    <property type="entry name" value="AAT_like"/>
    <property type="match status" value="1"/>
</dbReference>
<evidence type="ECO:0000256" key="1">
    <source>
        <dbReference type="ARBA" id="ARBA00001933"/>
    </source>
</evidence>
<dbReference type="InterPro" id="IPR050881">
    <property type="entry name" value="LL-DAP_aminotransferase"/>
</dbReference>
<keyword evidence="3" id="KW-0808">Transferase</keyword>
<comment type="cofactor">
    <cofactor evidence="1">
        <name>pyridoxal 5'-phosphate</name>
        <dbReference type="ChEBI" id="CHEBI:597326"/>
    </cofactor>
</comment>
<keyword evidence="6" id="KW-1185">Reference proteome</keyword>